<evidence type="ECO:0000313" key="3">
    <source>
        <dbReference type="Proteomes" id="UP000294847"/>
    </source>
</evidence>
<reference evidence="2 3" key="1">
    <citation type="journal article" date="2019" name="Mol. Biol. Evol.">
        <title>Blast fungal genomes show frequent chromosomal changes, gene gains and losses, and effector gene turnover.</title>
        <authorList>
            <person name="Gomez Luciano L.B."/>
            <person name="Jason Tsai I."/>
            <person name="Chuma I."/>
            <person name="Tosa Y."/>
            <person name="Chen Y.H."/>
            <person name="Li J.Y."/>
            <person name="Li M.Y."/>
            <person name="Jade Lu M.Y."/>
            <person name="Nakayashiki H."/>
            <person name="Li W.H."/>
        </authorList>
    </citation>
    <scope>NUCLEOTIDE SEQUENCE [LARGE SCALE GENOMIC DNA]</scope>
    <source>
        <strain evidence="2">MZ5-1-6</strain>
    </source>
</reference>
<proteinExistence type="predicted"/>
<evidence type="ECO:0000256" key="1">
    <source>
        <dbReference type="SAM" id="MobiDB-lite"/>
    </source>
</evidence>
<protein>
    <submittedName>
        <fullName evidence="2">Uncharacterized protein</fullName>
    </submittedName>
</protein>
<dbReference type="EMBL" id="CP034210">
    <property type="protein sequence ID" value="QBZ65783.1"/>
    <property type="molecule type" value="Genomic_DNA"/>
</dbReference>
<feature type="region of interest" description="Disordered" evidence="1">
    <location>
        <begin position="1"/>
        <end position="33"/>
    </location>
</feature>
<accession>A0A4P7NTL6</accession>
<dbReference type="Proteomes" id="UP000294847">
    <property type="component" value="Chromosome 7"/>
</dbReference>
<evidence type="ECO:0000313" key="2">
    <source>
        <dbReference type="EMBL" id="QBZ65783.1"/>
    </source>
</evidence>
<sequence>MQTSLQNCLQGKECERHRVKDSPTAGVRIQSQK</sequence>
<gene>
    <name evidence="2" type="ORF">PoMZ_12747</name>
</gene>
<organism evidence="2 3">
    <name type="scientific">Pyricularia oryzae</name>
    <name type="common">Rice blast fungus</name>
    <name type="synonym">Magnaporthe oryzae</name>
    <dbReference type="NCBI Taxonomy" id="318829"/>
    <lineage>
        <taxon>Eukaryota</taxon>
        <taxon>Fungi</taxon>
        <taxon>Dikarya</taxon>
        <taxon>Ascomycota</taxon>
        <taxon>Pezizomycotina</taxon>
        <taxon>Sordariomycetes</taxon>
        <taxon>Sordariomycetidae</taxon>
        <taxon>Magnaporthales</taxon>
        <taxon>Pyriculariaceae</taxon>
        <taxon>Pyricularia</taxon>
    </lineage>
</organism>
<feature type="compositionally biased region" description="Basic and acidic residues" evidence="1">
    <location>
        <begin position="12"/>
        <end position="21"/>
    </location>
</feature>
<name>A0A4P7NTL6_PYROR</name>
<dbReference type="AlphaFoldDB" id="A0A4P7NTL6"/>